<keyword evidence="11" id="KW-0067">ATP-binding</keyword>
<dbReference type="PIRSF" id="PIRSF001563">
    <property type="entry name" value="Folylpolyglu_synth"/>
    <property type="match status" value="1"/>
</dbReference>
<comment type="catalytic activity">
    <reaction evidence="17">
        <text>(6S)-5,6,7,8-tetrahydrofolyl-(gamma-L-Glu)(n) + L-glutamate + ATP = (6S)-5,6,7,8-tetrahydrofolyl-(gamma-L-Glu)(n+1) + ADP + phosphate + H(+)</text>
        <dbReference type="Rhea" id="RHEA:10580"/>
        <dbReference type="Rhea" id="RHEA-COMP:14738"/>
        <dbReference type="Rhea" id="RHEA-COMP:14740"/>
        <dbReference type="ChEBI" id="CHEBI:15378"/>
        <dbReference type="ChEBI" id="CHEBI:29985"/>
        <dbReference type="ChEBI" id="CHEBI:30616"/>
        <dbReference type="ChEBI" id="CHEBI:43474"/>
        <dbReference type="ChEBI" id="CHEBI:141005"/>
        <dbReference type="ChEBI" id="CHEBI:456216"/>
        <dbReference type="EC" id="6.3.2.17"/>
    </reaction>
</comment>
<keyword evidence="10" id="KW-0547">Nucleotide-binding</keyword>
<comment type="pathway">
    <text evidence="2">Cofactor biosynthesis; tetrahydrofolate biosynthesis; 7,8-dihydrofolate from 2-amino-4-hydroxy-6-hydroxymethyl-7,8-dihydropteridine diphosphate and 4-aminobenzoate: step 2/2.</text>
</comment>
<name>A0A9W6B5A4_9FLAO</name>
<dbReference type="Pfam" id="PF08245">
    <property type="entry name" value="Mur_ligase_M"/>
    <property type="match status" value="1"/>
</dbReference>
<comment type="similarity">
    <text evidence="4">Belongs to the folylpolyglutamate synthase family.</text>
</comment>
<evidence type="ECO:0000256" key="7">
    <source>
        <dbReference type="ARBA" id="ARBA00019357"/>
    </source>
</evidence>
<evidence type="ECO:0000256" key="20">
    <source>
        <dbReference type="ARBA" id="ARBA00049161"/>
    </source>
</evidence>
<evidence type="ECO:0000256" key="10">
    <source>
        <dbReference type="ARBA" id="ARBA00022741"/>
    </source>
</evidence>
<sequence>MNYEETLHWLFTQLPMFQTQGKSALNNKLDNIVKFCSYLGSPERKFKSIHVAGTNGKGSSSHMMASVLQSAGYKVGLFTSPHLKDFRERIRINGKSVSEDMVVSFVAQNKPYFEANAMSFFEMTTGMAFQFFADEQVDVAVVEVGLGGRLDCTNVIIPEVSLITNIGLDHTDILGGTYEKIAFEKGGIIKEGVPCVVSEYQSETALVFEAVAKDKHTKIVYASEQLFKDYVLDLTGSYQERNIKGVLAVIKVLQGAFCVVEENIVDGLANVVKNTGLMGRWQVLHASPKVVCDTGHNKEGMAYVIEQLNVEEYNRLHMVLGFVQEKEIQGVLAMLPKDAVYYFTKPDTKRAISEIELQQQAKKFTLFGESYNSVQAAYSAAFEAAKEDDFIFVGGSNFVVAEII</sequence>
<protein>
    <recommendedName>
        <fullName evidence="7">Dihydrofolate synthase/folylpolyglutamate synthase</fullName>
        <ecNumber evidence="5">6.3.2.12</ecNumber>
        <ecNumber evidence="6">6.3.2.17</ecNumber>
    </recommendedName>
    <alternativeName>
        <fullName evidence="16">Folylpoly-gamma-glutamate synthetase-dihydrofolate synthetase</fullName>
    </alternativeName>
    <alternativeName>
        <fullName evidence="14">Folylpolyglutamate synthetase</fullName>
    </alternativeName>
    <alternativeName>
        <fullName evidence="15">Tetrahydrofolylpolyglutamate synthase</fullName>
    </alternativeName>
</protein>
<dbReference type="GO" id="GO:0004326">
    <property type="term" value="F:tetrahydrofolylpolyglutamate synthase activity"/>
    <property type="evidence" value="ECO:0007669"/>
    <property type="project" value="UniProtKB-EC"/>
</dbReference>
<keyword evidence="8" id="KW-0436">Ligase</keyword>
<organism evidence="23 24">
    <name type="scientific">Neptunitalea chrysea</name>
    <dbReference type="NCBI Taxonomy" id="1647581"/>
    <lineage>
        <taxon>Bacteria</taxon>
        <taxon>Pseudomonadati</taxon>
        <taxon>Bacteroidota</taxon>
        <taxon>Flavobacteriia</taxon>
        <taxon>Flavobacteriales</taxon>
        <taxon>Flavobacteriaceae</taxon>
        <taxon>Neptunitalea</taxon>
    </lineage>
</organism>
<evidence type="ECO:0000256" key="4">
    <source>
        <dbReference type="ARBA" id="ARBA00008276"/>
    </source>
</evidence>
<comment type="catalytic activity">
    <reaction evidence="20">
        <text>7,8-dihydropteroate + L-glutamate + ATP = 7,8-dihydrofolate + ADP + phosphate + H(+)</text>
        <dbReference type="Rhea" id="RHEA:23584"/>
        <dbReference type="ChEBI" id="CHEBI:15378"/>
        <dbReference type="ChEBI" id="CHEBI:17839"/>
        <dbReference type="ChEBI" id="CHEBI:29985"/>
        <dbReference type="ChEBI" id="CHEBI:30616"/>
        <dbReference type="ChEBI" id="CHEBI:43474"/>
        <dbReference type="ChEBI" id="CHEBI:57451"/>
        <dbReference type="ChEBI" id="CHEBI:456216"/>
        <dbReference type="EC" id="6.3.2.12"/>
    </reaction>
</comment>
<dbReference type="GO" id="GO:0005737">
    <property type="term" value="C:cytoplasm"/>
    <property type="evidence" value="ECO:0007669"/>
    <property type="project" value="TreeGrafter"/>
</dbReference>
<keyword evidence="12" id="KW-0460">Magnesium</keyword>
<evidence type="ECO:0000256" key="16">
    <source>
        <dbReference type="ARBA" id="ARBA00032510"/>
    </source>
</evidence>
<dbReference type="Gene3D" id="3.90.190.20">
    <property type="entry name" value="Mur ligase, C-terminal domain"/>
    <property type="match status" value="1"/>
</dbReference>
<dbReference type="GO" id="GO:0046872">
    <property type="term" value="F:metal ion binding"/>
    <property type="evidence" value="ECO:0007669"/>
    <property type="project" value="UniProtKB-KW"/>
</dbReference>
<evidence type="ECO:0000256" key="8">
    <source>
        <dbReference type="ARBA" id="ARBA00022598"/>
    </source>
</evidence>
<evidence type="ECO:0000256" key="2">
    <source>
        <dbReference type="ARBA" id="ARBA00004799"/>
    </source>
</evidence>
<keyword evidence="13" id="KW-0289">Folate biosynthesis</keyword>
<dbReference type="InterPro" id="IPR018109">
    <property type="entry name" value="Folylpolyglutamate_synth_CS"/>
</dbReference>
<dbReference type="PROSITE" id="PS01011">
    <property type="entry name" value="FOLYLPOLYGLU_SYNT_1"/>
    <property type="match status" value="1"/>
</dbReference>
<dbReference type="AlphaFoldDB" id="A0A9W6B5A4"/>
<keyword evidence="9" id="KW-0479">Metal-binding</keyword>
<dbReference type="InterPro" id="IPR004101">
    <property type="entry name" value="Mur_ligase_C"/>
</dbReference>
<dbReference type="EC" id="6.3.2.17" evidence="6"/>
<evidence type="ECO:0000256" key="3">
    <source>
        <dbReference type="ARBA" id="ARBA00005150"/>
    </source>
</evidence>
<dbReference type="PANTHER" id="PTHR11136:SF0">
    <property type="entry name" value="DIHYDROFOLATE SYNTHETASE-RELATED"/>
    <property type="match status" value="1"/>
</dbReference>
<dbReference type="NCBIfam" id="TIGR01499">
    <property type="entry name" value="folC"/>
    <property type="match status" value="1"/>
</dbReference>
<comment type="catalytic activity">
    <reaction evidence="19">
        <text>(6R)-5,10-methylenetetrahydrofolyl-(gamma-L-Glu)(n) + L-glutamate + ATP = (6R)-5,10-methylenetetrahydrofolyl-(gamma-L-Glu)(n+1) + ADP + phosphate + H(+)</text>
        <dbReference type="Rhea" id="RHEA:51912"/>
        <dbReference type="Rhea" id="RHEA-COMP:13257"/>
        <dbReference type="Rhea" id="RHEA-COMP:13258"/>
        <dbReference type="ChEBI" id="CHEBI:15378"/>
        <dbReference type="ChEBI" id="CHEBI:29985"/>
        <dbReference type="ChEBI" id="CHEBI:30616"/>
        <dbReference type="ChEBI" id="CHEBI:43474"/>
        <dbReference type="ChEBI" id="CHEBI:136572"/>
        <dbReference type="ChEBI" id="CHEBI:456216"/>
        <dbReference type="EC" id="6.3.2.17"/>
    </reaction>
</comment>
<evidence type="ECO:0000313" key="23">
    <source>
        <dbReference type="EMBL" id="GLB52839.1"/>
    </source>
</evidence>
<evidence type="ECO:0000256" key="13">
    <source>
        <dbReference type="ARBA" id="ARBA00022909"/>
    </source>
</evidence>
<dbReference type="InterPro" id="IPR013221">
    <property type="entry name" value="Mur_ligase_cen"/>
</dbReference>
<accession>A0A9W6B5A4</accession>
<dbReference type="EMBL" id="BRVP01000011">
    <property type="protein sequence ID" value="GLB52839.1"/>
    <property type="molecule type" value="Genomic_DNA"/>
</dbReference>
<comment type="caution">
    <text evidence="23">The sequence shown here is derived from an EMBL/GenBank/DDBJ whole genome shotgun (WGS) entry which is preliminary data.</text>
</comment>
<evidence type="ECO:0000256" key="9">
    <source>
        <dbReference type="ARBA" id="ARBA00022723"/>
    </source>
</evidence>
<dbReference type="GO" id="GO:0008841">
    <property type="term" value="F:dihydrofolate synthase activity"/>
    <property type="evidence" value="ECO:0007669"/>
    <property type="project" value="UniProtKB-EC"/>
</dbReference>
<dbReference type="SUPFAM" id="SSF53623">
    <property type="entry name" value="MurD-like peptide ligases, catalytic domain"/>
    <property type="match status" value="1"/>
</dbReference>
<gene>
    <name evidence="23" type="primary">folC</name>
    <name evidence="23" type="ORF">NBRC110019_18790</name>
</gene>
<comment type="pathway">
    <text evidence="3">Cofactor biosynthesis; tetrahydrofolylpolyglutamate biosynthesis.</text>
</comment>
<dbReference type="InterPro" id="IPR001645">
    <property type="entry name" value="Folylpolyglutamate_synth"/>
</dbReference>
<dbReference type="PROSITE" id="PS01012">
    <property type="entry name" value="FOLYLPOLYGLU_SYNT_2"/>
    <property type="match status" value="1"/>
</dbReference>
<dbReference type="InterPro" id="IPR036565">
    <property type="entry name" value="Mur-like_cat_sf"/>
</dbReference>
<dbReference type="InterPro" id="IPR036615">
    <property type="entry name" value="Mur_ligase_C_dom_sf"/>
</dbReference>
<comment type="function">
    <text evidence="1">Functions in two distinct reactions of the de novo folate biosynthetic pathway. Catalyzes the addition of a glutamate residue to dihydropteroate (7,8-dihydropteroate or H2Pte) to form dihydrofolate (7,8-dihydrofolate monoglutamate or H2Pte-Glu). Also catalyzes successive additions of L-glutamate to tetrahydrofolate or 10-formyltetrahydrofolate or 5,10-methylenetetrahydrofolate, leading to folylpolyglutamate derivatives.</text>
</comment>
<dbReference type="RefSeq" id="WP_281754383.1">
    <property type="nucleotide sequence ID" value="NZ_BRVP01000011.1"/>
</dbReference>
<evidence type="ECO:0000256" key="19">
    <source>
        <dbReference type="ARBA" id="ARBA00049035"/>
    </source>
</evidence>
<evidence type="ECO:0000256" key="5">
    <source>
        <dbReference type="ARBA" id="ARBA00013023"/>
    </source>
</evidence>
<evidence type="ECO:0000256" key="18">
    <source>
        <dbReference type="ARBA" id="ARBA00047808"/>
    </source>
</evidence>
<evidence type="ECO:0000256" key="15">
    <source>
        <dbReference type="ARBA" id="ARBA00030592"/>
    </source>
</evidence>
<evidence type="ECO:0000256" key="6">
    <source>
        <dbReference type="ARBA" id="ARBA00013025"/>
    </source>
</evidence>
<evidence type="ECO:0000256" key="11">
    <source>
        <dbReference type="ARBA" id="ARBA00022840"/>
    </source>
</evidence>
<dbReference type="Proteomes" id="UP001143545">
    <property type="component" value="Unassembled WGS sequence"/>
</dbReference>
<evidence type="ECO:0000313" key="24">
    <source>
        <dbReference type="Proteomes" id="UP001143545"/>
    </source>
</evidence>
<evidence type="ECO:0000256" key="14">
    <source>
        <dbReference type="ARBA" id="ARBA00030048"/>
    </source>
</evidence>
<dbReference type="PANTHER" id="PTHR11136">
    <property type="entry name" value="FOLYLPOLYGLUTAMATE SYNTHASE-RELATED"/>
    <property type="match status" value="1"/>
</dbReference>
<feature type="domain" description="Mur ligase central" evidence="22">
    <location>
        <begin position="51"/>
        <end position="229"/>
    </location>
</feature>
<dbReference type="GO" id="GO:0005524">
    <property type="term" value="F:ATP binding"/>
    <property type="evidence" value="ECO:0007669"/>
    <property type="project" value="UniProtKB-KW"/>
</dbReference>
<dbReference type="SUPFAM" id="SSF53244">
    <property type="entry name" value="MurD-like peptide ligases, peptide-binding domain"/>
    <property type="match status" value="1"/>
</dbReference>
<dbReference type="EC" id="6.3.2.12" evidence="5"/>
<dbReference type="Gene3D" id="3.40.1190.10">
    <property type="entry name" value="Mur-like, catalytic domain"/>
    <property type="match status" value="1"/>
</dbReference>
<evidence type="ECO:0000259" key="21">
    <source>
        <dbReference type="Pfam" id="PF02875"/>
    </source>
</evidence>
<feature type="domain" description="Mur ligase C-terminal" evidence="21">
    <location>
        <begin position="279"/>
        <end position="396"/>
    </location>
</feature>
<keyword evidence="24" id="KW-1185">Reference proteome</keyword>
<reference evidence="23" key="1">
    <citation type="submission" date="2022-07" db="EMBL/GenBank/DDBJ databases">
        <title>Taxonomy of Novel Oxalotrophic and Methylotrophic Bacteria.</title>
        <authorList>
            <person name="Sahin N."/>
            <person name="Tani A."/>
        </authorList>
    </citation>
    <scope>NUCLEOTIDE SEQUENCE</scope>
    <source>
        <strain evidence="23">AM327</strain>
    </source>
</reference>
<evidence type="ECO:0000256" key="17">
    <source>
        <dbReference type="ARBA" id="ARBA00047493"/>
    </source>
</evidence>
<evidence type="ECO:0000259" key="22">
    <source>
        <dbReference type="Pfam" id="PF08245"/>
    </source>
</evidence>
<evidence type="ECO:0000256" key="12">
    <source>
        <dbReference type="ARBA" id="ARBA00022842"/>
    </source>
</evidence>
<proteinExistence type="inferred from homology"/>
<dbReference type="GO" id="GO:0046656">
    <property type="term" value="P:folic acid biosynthetic process"/>
    <property type="evidence" value="ECO:0007669"/>
    <property type="project" value="UniProtKB-KW"/>
</dbReference>
<comment type="catalytic activity">
    <reaction evidence="18">
        <text>10-formyltetrahydrofolyl-(gamma-L-Glu)(n) + L-glutamate + ATP = 10-formyltetrahydrofolyl-(gamma-L-Glu)(n+1) + ADP + phosphate + H(+)</text>
        <dbReference type="Rhea" id="RHEA:51904"/>
        <dbReference type="Rhea" id="RHEA-COMP:13088"/>
        <dbReference type="Rhea" id="RHEA-COMP:14300"/>
        <dbReference type="ChEBI" id="CHEBI:15378"/>
        <dbReference type="ChEBI" id="CHEBI:29985"/>
        <dbReference type="ChEBI" id="CHEBI:30616"/>
        <dbReference type="ChEBI" id="CHEBI:43474"/>
        <dbReference type="ChEBI" id="CHEBI:134413"/>
        <dbReference type="ChEBI" id="CHEBI:456216"/>
        <dbReference type="EC" id="6.3.2.17"/>
    </reaction>
</comment>
<dbReference type="Pfam" id="PF02875">
    <property type="entry name" value="Mur_ligase_C"/>
    <property type="match status" value="1"/>
</dbReference>
<evidence type="ECO:0000256" key="1">
    <source>
        <dbReference type="ARBA" id="ARBA00002714"/>
    </source>
</evidence>